<evidence type="ECO:0000256" key="5">
    <source>
        <dbReference type="ARBA" id="ARBA00022984"/>
    </source>
</evidence>
<organism evidence="11 12">
    <name type="scientific">Yeguia hominis</name>
    <dbReference type="NCBI Taxonomy" id="2763662"/>
    <lineage>
        <taxon>Bacteria</taxon>
        <taxon>Bacillati</taxon>
        <taxon>Bacillota</taxon>
        <taxon>Clostridia</taxon>
        <taxon>Eubacteriales</taxon>
        <taxon>Yeguiaceae</taxon>
        <taxon>Yeguia</taxon>
    </lineage>
</organism>
<dbReference type="Pfam" id="PF00768">
    <property type="entry name" value="Peptidase_S11"/>
    <property type="match status" value="1"/>
</dbReference>
<feature type="binding site" evidence="8">
    <location>
        <position position="286"/>
    </location>
    <ligand>
        <name>substrate</name>
    </ligand>
</feature>
<keyword evidence="12" id="KW-1185">Reference proteome</keyword>
<dbReference type="EMBL" id="JACRSN010000003">
    <property type="protein sequence ID" value="MBC8533059.1"/>
    <property type="molecule type" value="Genomic_DNA"/>
</dbReference>
<dbReference type="Gene3D" id="3.40.710.10">
    <property type="entry name" value="DD-peptidase/beta-lactamase superfamily"/>
    <property type="match status" value="1"/>
</dbReference>
<gene>
    <name evidence="11" type="ORF">IAG03_03375</name>
</gene>
<keyword evidence="6" id="KW-0961">Cell wall biogenesis/degradation</keyword>
<keyword evidence="4" id="KW-0133">Cell shape</keyword>
<feature type="active site" description="Acyl-ester intermediate" evidence="7">
    <location>
        <position position="106"/>
    </location>
</feature>
<dbReference type="GO" id="GO:0071555">
    <property type="term" value="P:cell wall organization"/>
    <property type="evidence" value="ECO:0007669"/>
    <property type="project" value="UniProtKB-KW"/>
</dbReference>
<dbReference type="GO" id="GO:0006508">
    <property type="term" value="P:proteolysis"/>
    <property type="evidence" value="ECO:0007669"/>
    <property type="project" value="InterPro"/>
</dbReference>
<feature type="active site" evidence="7">
    <location>
        <position position="163"/>
    </location>
</feature>
<feature type="active site" description="Proton acceptor" evidence="7">
    <location>
        <position position="109"/>
    </location>
</feature>
<dbReference type="GO" id="GO:0008360">
    <property type="term" value="P:regulation of cell shape"/>
    <property type="evidence" value="ECO:0007669"/>
    <property type="project" value="UniProtKB-KW"/>
</dbReference>
<feature type="domain" description="Peptidase S11 D-alanyl-D-alanine carboxypeptidase A N-terminal" evidence="10">
    <location>
        <begin position="75"/>
        <end position="316"/>
    </location>
</feature>
<evidence type="ECO:0000313" key="12">
    <source>
        <dbReference type="Proteomes" id="UP000651482"/>
    </source>
</evidence>
<evidence type="ECO:0000256" key="9">
    <source>
        <dbReference type="RuleBase" id="RU004016"/>
    </source>
</evidence>
<evidence type="ECO:0000256" key="1">
    <source>
        <dbReference type="ARBA" id="ARBA00007164"/>
    </source>
</evidence>
<evidence type="ECO:0000256" key="2">
    <source>
        <dbReference type="ARBA" id="ARBA00022729"/>
    </source>
</evidence>
<keyword evidence="11" id="KW-0645">Protease</keyword>
<dbReference type="AlphaFoldDB" id="A0A926HQT1"/>
<evidence type="ECO:0000259" key="10">
    <source>
        <dbReference type="Pfam" id="PF00768"/>
    </source>
</evidence>
<name>A0A926HQT1_9FIRM</name>
<evidence type="ECO:0000256" key="3">
    <source>
        <dbReference type="ARBA" id="ARBA00022801"/>
    </source>
</evidence>
<dbReference type="GO" id="GO:0009252">
    <property type="term" value="P:peptidoglycan biosynthetic process"/>
    <property type="evidence" value="ECO:0007669"/>
    <property type="project" value="UniProtKB-KW"/>
</dbReference>
<evidence type="ECO:0000313" key="11">
    <source>
        <dbReference type="EMBL" id="MBC8533059.1"/>
    </source>
</evidence>
<keyword evidence="11" id="KW-0121">Carboxypeptidase</keyword>
<dbReference type="InterPro" id="IPR001967">
    <property type="entry name" value="Peptidase_S11_N"/>
</dbReference>
<sequence>MAAIVLWIWGTDRAPADGDRQIAAADGTGEPDGSAVPQVGSSARQLAMKDAFASEFHTNTPVQMIPEVSKKALDKKLTTEYVVLYDCTHAQILYSKNASERCYPASTTKLLTACVAAKFCAPDTAFTVGEELSLVAYDSSLALLKKGQRLTFEMLLDALLLPSGNDAAYVMAAGVGRIYAGDESLSAEDAVAVFVELMNQTAKRIGAEDSHFVTPDGYHDDDHYTTAMDMMRIALYASSFDAIRASYGKSEVSYTLLSGEDYYWENSNPLIDSTSACFYSYANGMKTGFTDQAGSCLVASAKKDDVELIAVAMNGRSIDARNQDLTAMFEMAFEACETEEPRTAS</sequence>
<evidence type="ECO:0000256" key="6">
    <source>
        <dbReference type="ARBA" id="ARBA00023316"/>
    </source>
</evidence>
<dbReference type="Proteomes" id="UP000651482">
    <property type="component" value="Unassembled WGS sequence"/>
</dbReference>
<dbReference type="SUPFAM" id="SSF56601">
    <property type="entry name" value="beta-lactamase/transpeptidase-like"/>
    <property type="match status" value="1"/>
</dbReference>
<evidence type="ECO:0000256" key="4">
    <source>
        <dbReference type="ARBA" id="ARBA00022960"/>
    </source>
</evidence>
<keyword evidence="2" id="KW-0732">Signal</keyword>
<dbReference type="PANTHER" id="PTHR21581:SF6">
    <property type="entry name" value="TRAFFICKING PROTEIN PARTICLE COMPLEX SUBUNIT 12"/>
    <property type="match status" value="1"/>
</dbReference>
<comment type="similarity">
    <text evidence="1 9">Belongs to the peptidase S11 family.</text>
</comment>
<reference evidence="11" key="1">
    <citation type="submission" date="2020-08" db="EMBL/GenBank/DDBJ databases">
        <title>Genome public.</title>
        <authorList>
            <person name="Liu C."/>
            <person name="Sun Q."/>
        </authorList>
    </citation>
    <scope>NUCLEOTIDE SEQUENCE</scope>
    <source>
        <strain evidence="11">NSJ-40</strain>
    </source>
</reference>
<dbReference type="GO" id="GO:0009002">
    <property type="term" value="F:serine-type D-Ala-D-Ala carboxypeptidase activity"/>
    <property type="evidence" value="ECO:0007669"/>
    <property type="project" value="InterPro"/>
</dbReference>
<keyword evidence="3" id="KW-0378">Hydrolase</keyword>
<evidence type="ECO:0000256" key="8">
    <source>
        <dbReference type="PIRSR" id="PIRSR618044-2"/>
    </source>
</evidence>
<accession>A0A926HQT1</accession>
<dbReference type="InterPro" id="IPR012338">
    <property type="entry name" value="Beta-lactam/transpept-like"/>
</dbReference>
<proteinExistence type="inferred from homology"/>
<protein>
    <submittedName>
        <fullName evidence="11">D-alanyl-D-alanine carboxypeptidase</fullName>
    </submittedName>
</protein>
<dbReference type="PRINTS" id="PR00725">
    <property type="entry name" value="DADACBPTASE1"/>
</dbReference>
<keyword evidence="5" id="KW-0573">Peptidoglycan synthesis</keyword>
<comment type="caution">
    <text evidence="11">The sequence shown here is derived from an EMBL/GenBank/DDBJ whole genome shotgun (WGS) entry which is preliminary data.</text>
</comment>
<evidence type="ECO:0000256" key="7">
    <source>
        <dbReference type="PIRSR" id="PIRSR618044-1"/>
    </source>
</evidence>
<dbReference type="InterPro" id="IPR018044">
    <property type="entry name" value="Peptidase_S11"/>
</dbReference>
<dbReference type="RefSeq" id="WP_249318374.1">
    <property type="nucleotide sequence ID" value="NZ_JACRSN010000003.1"/>
</dbReference>
<dbReference type="PANTHER" id="PTHR21581">
    <property type="entry name" value="D-ALANYL-D-ALANINE CARBOXYPEPTIDASE"/>
    <property type="match status" value="1"/>
</dbReference>